<dbReference type="RefSeq" id="WP_142903671.1">
    <property type="nucleotide sequence ID" value="NZ_ML660090.1"/>
</dbReference>
<reference evidence="1 2" key="1">
    <citation type="submission" date="2019-06" db="EMBL/GenBank/DDBJ databases">
        <title>Whole genome sequence for Cellvibrionaceae sp. R142.</title>
        <authorList>
            <person name="Wang G."/>
        </authorList>
    </citation>
    <scope>NUCLEOTIDE SEQUENCE [LARGE SCALE GENOMIC DNA]</scope>
    <source>
        <strain evidence="1 2">R142</strain>
    </source>
</reference>
<accession>A0A545TZL9</accession>
<protein>
    <submittedName>
        <fullName evidence="1">DUF1287 domain-containing protein</fullName>
    </submittedName>
</protein>
<comment type="caution">
    <text evidence="1">The sequence shown here is derived from an EMBL/GenBank/DDBJ whole genome shotgun (WGS) entry which is preliminary data.</text>
</comment>
<proteinExistence type="predicted"/>
<keyword evidence="2" id="KW-1185">Reference proteome</keyword>
<evidence type="ECO:0000313" key="1">
    <source>
        <dbReference type="EMBL" id="TQV82655.1"/>
    </source>
</evidence>
<dbReference type="Proteomes" id="UP000319732">
    <property type="component" value="Unassembled WGS sequence"/>
</dbReference>
<dbReference type="EMBL" id="VHSG01000007">
    <property type="protein sequence ID" value="TQV82655.1"/>
    <property type="molecule type" value="Genomic_DNA"/>
</dbReference>
<dbReference type="InterPro" id="IPR009706">
    <property type="entry name" value="DUF1287"/>
</dbReference>
<dbReference type="OrthoDB" id="114026at2"/>
<gene>
    <name evidence="1" type="ORF">FKG94_07970</name>
</gene>
<organism evidence="1 2">
    <name type="scientific">Exilibacterium tricleocarpae</name>
    <dbReference type="NCBI Taxonomy" id="2591008"/>
    <lineage>
        <taxon>Bacteria</taxon>
        <taxon>Pseudomonadati</taxon>
        <taxon>Pseudomonadota</taxon>
        <taxon>Gammaproteobacteria</taxon>
        <taxon>Cellvibrionales</taxon>
        <taxon>Cellvibrionaceae</taxon>
        <taxon>Exilibacterium</taxon>
    </lineage>
</organism>
<sequence length="227" mass="25788">MPRKLCHSDAFGGINSGCYRSDRLREVTLRNVLFALVLISHGAWPASFARDLVAAAHERTKHRVEYNGAYFAISYPNGDVPRHIGVCTDVVIRAYRALGTDLQQLVHEDIAANFDSYPSRRIWNLDKPDKNIDHRRVPNLRRFFSRHGSELPVSDRGDAYKPGDLVTWMLPGNLPHIGIVTDEVDRHTGTPLIVHNIGRGPQLENMLFKYKITGRYRYVPANYRGGQ</sequence>
<name>A0A545TZL9_9GAMM</name>
<dbReference type="Pfam" id="PF06940">
    <property type="entry name" value="DUF1287"/>
    <property type="match status" value="1"/>
</dbReference>
<evidence type="ECO:0000313" key="2">
    <source>
        <dbReference type="Proteomes" id="UP000319732"/>
    </source>
</evidence>
<dbReference type="AlphaFoldDB" id="A0A545TZL9"/>